<organism evidence="2 3">
    <name type="scientific">Deinococcus carri</name>
    <dbReference type="NCBI Taxonomy" id="1211323"/>
    <lineage>
        <taxon>Bacteria</taxon>
        <taxon>Thermotogati</taxon>
        <taxon>Deinococcota</taxon>
        <taxon>Deinococci</taxon>
        <taxon>Deinococcales</taxon>
        <taxon>Deinococcaceae</taxon>
        <taxon>Deinococcus</taxon>
    </lineage>
</organism>
<dbReference type="RefSeq" id="WP_345465826.1">
    <property type="nucleotide sequence ID" value="NZ_BAABRP010000010.1"/>
</dbReference>
<dbReference type="Proteomes" id="UP001401887">
    <property type="component" value="Unassembled WGS sequence"/>
</dbReference>
<protein>
    <recommendedName>
        <fullName evidence="4">Heme exporter protein D</fullName>
    </recommendedName>
</protein>
<feature type="transmembrane region" description="Helical" evidence="1">
    <location>
        <begin position="6"/>
        <end position="28"/>
    </location>
</feature>
<accession>A0ABP9W926</accession>
<sequence>MGYFLYLLATWGVLNAAFLLVLGLAALLRRHEAVPAEEEDLPFPFPEDGQLPARLH</sequence>
<keyword evidence="1" id="KW-0472">Membrane</keyword>
<proteinExistence type="predicted"/>
<keyword evidence="3" id="KW-1185">Reference proteome</keyword>
<keyword evidence="1" id="KW-0812">Transmembrane</keyword>
<dbReference type="EMBL" id="BAABRP010000010">
    <property type="protein sequence ID" value="GAA5513849.1"/>
    <property type="molecule type" value="Genomic_DNA"/>
</dbReference>
<evidence type="ECO:0000313" key="3">
    <source>
        <dbReference type="Proteomes" id="UP001401887"/>
    </source>
</evidence>
<keyword evidence="1" id="KW-1133">Transmembrane helix</keyword>
<evidence type="ECO:0000256" key="1">
    <source>
        <dbReference type="SAM" id="Phobius"/>
    </source>
</evidence>
<comment type="caution">
    <text evidence="2">The sequence shown here is derived from an EMBL/GenBank/DDBJ whole genome shotgun (WGS) entry which is preliminary data.</text>
</comment>
<evidence type="ECO:0008006" key="4">
    <source>
        <dbReference type="Google" id="ProtNLM"/>
    </source>
</evidence>
<evidence type="ECO:0000313" key="2">
    <source>
        <dbReference type="EMBL" id="GAA5513849.1"/>
    </source>
</evidence>
<reference evidence="2 3" key="1">
    <citation type="submission" date="2024-02" db="EMBL/GenBank/DDBJ databases">
        <title>Deinococcus carri NBRC 110142.</title>
        <authorList>
            <person name="Ichikawa N."/>
            <person name="Katano-Makiyama Y."/>
            <person name="Hidaka K."/>
        </authorList>
    </citation>
    <scope>NUCLEOTIDE SEQUENCE [LARGE SCALE GENOMIC DNA]</scope>
    <source>
        <strain evidence="2 3">NBRC 110142</strain>
    </source>
</reference>
<gene>
    <name evidence="2" type="ORF">Dcar01_02597</name>
</gene>
<name>A0ABP9W926_9DEIO</name>